<sequence>MKLVPCPRCLTFARGRRGQALAVGLGLVALISLFMAWQIWQWFFCRIEIEPGMFGILTAKMGKDLPPGEIIAPDESYKGIQYQVLPEGRHFYDPIFWDWEILPMLEIPNKHLGVKICFYGTL</sequence>
<keyword evidence="1" id="KW-1133">Transmembrane helix</keyword>
<dbReference type="AlphaFoldDB" id="A0A367ZIP7"/>
<proteinExistence type="predicted"/>
<name>A0A367ZIP7_9BACT</name>
<dbReference type="Proteomes" id="UP000252355">
    <property type="component" value="Unassembled WGS sequence"/>
</dbReference>
<evidence type="ECO:0008006" key="4">
    <source>
        <dbReference type="Google" id="ProtNLM"/>
    </source>
</evidence>
<evidence type="ECO:0000313" key="2">
    <source>
        <dbReference type="EMBL" id="RCK77282.1"/>
    </source>
</evidence>
<reference evidence="2 3" key="1">
    <citation type="submission" date="2018-05" db="EMBL/GenBank/DDBJ databases">
        <title>A metagenomic window into the 2 km-deep terrestrial subsurface aquifer revealed taxonomically and functionally diverse microbial community comprising novel uncultured bacterial lineages.</title>
        <authorList>
            <person name="Kadnikov V.V."/>
            <person name="Mardanov A.V."/>
            <person name="Beletsky A.V."/>
            <person name="Banks D."/>
            <person name="Pimenov N.V."/>
            <person name="Frank Y.A."/>
            <person name="Karnachuk O.V."/>
            <person name="Ravin N.V."/>
        </authorList>
    </citation>
    <scope>NUCLEOTIDE SEQUENCE [LARGE SCALE GENOMIC DNA]</scope>
    <source>
        <strain evidence="2">BY5</strain>
    </source>
</reference>
<evidence type="ECO:0000256" key="1">
    <source>
        <dbReference type="SAM" id="Phobius"/>
    </source>
</evidence>
<keyword evidence="1" id="KW-0472">Membrane</keyword>
<protein>
    <recommendedName>
        <fullName evidence="4">Band 7 domain-containing protein</fullName>
    </recommendedName>
</protein>
<feature type="transmembrane region" description="Helical" evidence="1">
    <location>
        <begin position="20"/>
        <end position="40"/>
    </location>
</feature>
<evidence type="ECO:0000313" key="3">
    <source>
        <dbReference type="Proteomes" id="UP000252355"/>
    </source>
</evidence>
<gene>
    <name evidence="2" type="ORF">OZSIB_3093</name>
</gene>
<dbReference type="EMBL" id="QOQW01000034">
    <property type="protein sequence ID" value="RCK77282.1"/>
    <property type="molecule type" value="Genomic_DNA"/>
</dbReference>
<organism evidence="2 3">
    <name type="scientific">Candidatus Ozemobacter sibiricus</name>
    <dbReference type="NCBI Taxonomy" id="2268124"/>
    <lineage>
        <taxon>Bacteria</taxon>
        <taxon>Candidatus Ozemobacteria</taxon>
        <taxon>Candidatus Ozemobacterales</taxon>
        <taxon>Candidatus Ozemobacteraceae</taxon>
        <taxon>Candidatus Ozemobacter</taxon>
    </lineage>
</organism>
<keyword evidence="1" id="KW-0812">Transmembrane</keyword>
<accession>A0A367ZIP7</accession>
<comment type="caution">
    <text evidence="2">The sequence shown here is derived from an EMBL/GenBank/DDBJ whole genome shotgun (WGS) entry which is preliminary data.</text>
</comment>